<dbReference type="Pfam" id="PF12831">
    <property type="entry name" value="FAD_oxidored"/>
    <property type="match status" value="1"/>
</dbReference>
<accession>A0A0M0LIH5</accession>
<dbReference type="STRING" id="284581.AMD01_03785"/>
<dbReference type="InterPro" id="IPR036188">
    <property type="entry name" value="FAD/NAD-bd_sf"/>
</dbReference>
<reference evidence="2" key="1">
    <citation type="submission" date="2015-08" db="EMBL/GenBank/DDBJ databases">
        <title>Fjat-14210 dsm16467.</title>
        <authorList>
            <person name="Liu B."/>
            <person name="Wang J."/>
            <person name="Zhu Y."/>
            <person name="Liu G."/>
            <person name="Chen Q."/>
            <person name="Chen Z."/>
            <person name="Lan J."/>
            <person name="Che J."/>
            <person name="Ge C."/>
            <person name="Shi H."/>
            <person name="Pan Z."/>
            <person name="Liu X."/>
        </authorList>
    </citation>
    <scope>NUCLEOTIDE SEQUENCE [LARGE SCALE GENOMIC DNA]</scope>
    <source>
        <strain evidence="2">DSM 16467</strain>
    </source>
</reference>
<dbReference type="PATRIC" id="fig|284581.3.peg.1057"/>
<proteinExistence type="predicted"/>
<gene>
    <name evidence="1" type="ORF">AMD01_03785</name>
</gene>
<comment type="caution">
    <text evidence="1">The sequence shown here is derived from an EMBL/GenBank/DDBJ whole genome shotgun (WGS) entry which is preliminary data.</text>
</comment>
<dbReference type="AlphaFoldDB" id="A0A0M0LIH5"/>
<dbReference type="PANTHER" id="PTHR42716">
    <property type="entry name" value="L-ASPARTATE OXIDASE"/>
    <property type="match status" value="1"/>
</dbReference>
<dbReference type="GO" id="GO:0008734">
    <property type="term" value="F:L-aspartate oxidase activity"/>
    <property type="evidence" value="ECO:0007669"/>
    <property type="project" value="InterPro"/>
</dbReference>
<dbReference type="Gene3D" id="3.50.50.60">
    <property type="entry name" value="FAD/NAD(P)-binding domain"/>
    <property type="match status" value="1"/>
</dbReference>
<organism evidence="1 2">
    <name type="scientific">Priestia koreensis</name>
    <dbReference type="NCBI Taxonomy" id="284581"/>
    <lineage>
        <taxon>Bacteria</taxon>
        <taxon>Bacillati</taxon>
        <taxon>Bacillota</taxon>
        <taxon>Bacilli</taxon>
        <taxon>Bacillales</taxon>
        <taxon>Bacillaceae</taxon>
        <taxon>Priestia</taxon>
    </lineage>
</organism>
<dbReference type="Proteomes" id="UP000037558">
    <property type="component" value="Unassembled WGS sequence"/>
</dbReference>
<dbReference type="GO" id="GO:0009435">
    <property type="term" value="P:NAD+ biosynthetic process"/>
    <property type="evidence" value="ECO:0007669"/>
    <property type="project" value="InterPro"/>
</dbReference>
<dbReference type="InterPro" id="IPR005288">
    <property type="entry name" value="NadB"/>
</dbReference>
<dbReference type="EMBL" id="LILC01000002">
    <property type="protein sequence ID" value="KOO50864.1"/>
    <property type="molecule type" value="Genomic_DNA"/>
</dbReference>
<dbReference type="SUPFAM" id="SSF51905">
    <property type="entry name" value="FAD/NAD(P)-binding domain"/>
    <property type="match status" value="1"/>
</dbReference>
<evidence type="ECO:0000313" key="1">
    <source>
        <dbReference type="EMBL" id="KOO50864.1"/>
    </source>
</evidence>
<protein>
    <submittedName>
        <fullName evidence="1">FAD-dependent oxidoreductase</fullName>
    </submittedName>
</protein>
<dbReference type="OrthoDB" id="615715at2"/>
<name>A0A0M0LIH5_9BACI</name>
<dbReference type="RefSeq" id="WP_053400038.1">
    <property type="nucleotide sequence ID" value="NZ_LILC01000002.1"/>
</dbReference>
<evidence type="ECO:0000313" key="2">
    <source>
        <dbReference type="Proteomes" id="UP000037558"/>
    </source>
</evidence>
<keyword evidence="2" id="KW-1185">Reference proteome</keyword>
<sequence length="528" mass="60247">MAIDLLIIGGGMGGCAAALSACSQGLKVVMTEETDWIGGQVTAQGVPPDEHPWIEEAGCTESYRMYREKVRQYYQDHFLIKGATDQLFNPGKGLVSKICHDPRVSLHVLYDMLGPYLLTNQLTILPHTIIKNVTMQQRELKHVTIQHLHTHHEHTIKARYYIDATEAGDVLPLAEIPYVTGAEAKDDTKEDHAREKADQRDIQAFTSVLAMEYRPGEEHIIEEPAMYTFFRDYQPHFWPDKMLSFYAPHPITHEKREYDLFPGGAGFPLWTYRRIFAAEQFPRSKSFDVSLMNWPQNDYLLGNIYDVSEDEKTKHLYQSKQLSLSLFYYLQTEAIRPDGGIGYPGLILRSDVFQTKDGCAKAPYIRESRRIHAEYRVTEHDVSPAYHKEGTGKCHEDRIGIGSYSIDLHPSLSGQNYLDIPALPFHIPLGALIPQQVDNLLAGCKNIGTTHITNGCFRLHPVEWNIGEAAGMLVAFCLQQKKQPTEVRNSAVLLREFQLLLRKKGFELEWPDHFYNERLEKDNAETSQ</sequence>
<dbReference type="PANTHER" id="PTHR42716:SF1">
    <property type="entry name" value="SLL0471 PROTEIN"/>
    <property type="match status" value="1"/>
</dbReference>